<keyword evidence="3" id="KW-0067">ATP-binding</keyword>
<evidence type="ECO:0000256" key="2">
    <source>
        <dbReference type="ARBA" id="ARBA00023175"/>
    </source>
</evidence>
<feature type="binding site" evidence="3">
    <location>
        <begin position="74"/>
        <end position="81"/>
    </location>
    <ligand>
        <name>ATP</name>
        <dbReference type="ChEBI" id="CHEBI:30616"/>
    </ligand>
</feature>
<name>A0A1R2BRJ9_9CILI</name>
<dbReference type="PRINTS" id="PR00380">
    <property type="entry name" value="KINESINHEAVY"/>
</dbReference>
<dbReference type="PANTHER" id="PTHR47968:SF75">
    <property type="entry name" value="CENTROMERE-ASSOCIATED PROTEIN E"/>
    <property type="match status" value="1"/>
</dbReference>
<feature type="region of interest" description="Disordered" evidence="5">
    <location>
        <begin position="669"/>
        <end position="706"/>
    </location>
</feature>
<organism evidence="7 8">
    <name type="scientific">Stentor coeruleus</name>
    <dbReference type="NCBI Taxonomy" id="5963"/>
    <lineage>
        <taxon>Eukaryota</taxon>
        <taxon>Sar</taxon>
        <taxon>Alveolata</taxon>
        <taxon>Ciliophora</taxon>
        <taxon>Postciliodesmatophora</taxon>
        <taxon>Heterotrichea</taxon>
        <taxon>Heterotrichida</taxon>
        <taxon>Stentoridae</taxon>
        <taxon>Stentor</taxon>
    </lineage>
</organism>
<protein>
    <recommendedName>
        <fullName evidence="6">Kinesin motor domain-containing protein</fullName>
    </recommendedName>
</protein>
<evidence type="ECO:0000313" key="7">
    <source>
        <dbReference type="EMBL" id="OMJ79384.1"/>
    </source>
</evidence>
<dbReference type="AlphaFoldDB" id="A0A1R2BRJ9"/>
<proteinExistence type="inferred from homology"/>
<dbReference type="GO" id="GO:0005524">
    <property type="term" value="F:ATP binding"/>
    <property type="evidence" value="ECO:0007669"/>
    <property type="project" value="UniProtKB-UniRule"/>
</dbReference>
<accession>A0A1R2BRJ9</accession>
<gene>
    <name evidence="7" type="ORF">SteCoe_20632</name>
</gene>
<evidence type="ECO:0000256" key="5">
    <source>
        <dbReference type="SAM" id="MobiDB-lite"/>
    </source>
</evidence>
<comment type="caution">
    <text evidence="7">The sequence shown here is derived from an EMBL/GenBank/DDBJ whole genome shotgun (WGS) entry which is preliminary data.</text>
</comment>
<evidence type="ECO:0000259" key="6">
    <source>
        <dbReference type="PROSITE" id="PS50067"/>
    </source>
</evidence>
<dbReference type="SUPFAM" id="SSF52540">
    <property type="entry name" value="P-loop containing nucleoside triphosphate hydrolases"/>
    <property type="match status" value="1"/>
</dbReference>
<dbReference type="SMART" id="SM00129">
    <property type="entry name" value="KISc"/>
    <property type="match status" value="1"/>
</dbReference>
<dbReference type="Pfam" id="PF00225">
    <property type="entry name" value="Kinesin"/>
    <property type="match status" value="1"/>
</dbReference>
<keyword evidence="8" id="KW-1185">Reference proteome</keyword>
<dbReference type="GO" id="GO:0003777">
    <property type="term" value="F:microtubule motor activity"/>
    <property type="evidence" value="ECO:0007669"/>
    <property type="project" value="InterPro"/>
</dbReference>
<dbReference type="Proteomes" id="UP000187209">
    <property type="component" value="Unassembled WGS sequence"/>
</dbReference>
<dbReference type="OrthoDB" id="348738at2759"/>
<keyword evidence="2 3" id="KW-0505">Motor protein</keyword>
<dbReference type="InterPro" id="IPR001752">
    <property type="entry name" value="Kinesin_motor_dom"/>
</dbReference>
<reference evidence="7 8" key="1">
    <citation type="submission" date="2016-11" db="EMBL/GenBank/DDBJ databases">
        <title>The macronuclear genome of Stentor coeruleus: a giant cell with tiny introns.</title>
        <authorList>
            <person name="Slabodnick M."/>
            <person name="Ruby J.G."/>
            <person name="Reiff S.B."/>
            <person name="Swart E.C."/>
            <person name="Gosai S."/>
            <person name="Prabakaran S."/>
            <person name="Witkowska E."/>
            <person name="Larue G.E."/>
            <person name="Fisher S."/>
            <person name="Freeman R.M."/>
            <person name="Gunawardena J."/>
            <person name="Chu W."/>
            <person name="Stover N.A."/>
            <person name="Gregory B.D."/>
            <person name="Nowacki M."/>
            <person name="Derisi J."/>
            <person name="Roy S.W."/>
            <person name="Marshall W.F."/>
            <person name="Sood P."/>
        </authorList>
    </citation>
    <scope>NUCLEOTIDE SEQUENCE [LARGE SCALE GENOMIC DNA]</scope>
    <source>
        <strain evidence="7">WM001</strain>
    </source>
</reference>
<evidence type="ECO:0000256" key="1">
    <source>
        <dbReference type="ARBA" id="ARBA00023054"/>
    </source>
</evidence>
<feature type="coiled-coil region" evidence="4">
    <location>
        <begin position="509"/>
        <end position="543"/>
    </location>
</feature>
<keyword evidence="3" id="KW-0547">Nucleotide-binding</keyword>
<keyword evidence="1 4" id="KW-0175">Coiled coil</keyword>
<dbReference type="PROSITE" id="PS50067">
    <property type="entry name" value="KINESIN_MOTOR_2"/>
    <property type="match status" value="1"/>
</dbReference>
<dbReference type="InterPro" id="IPR027640">
    <property type="entry name" value="Kinesin-like_fam"/>
</dbReference>
<dbReference type="PANTHER" id="PTHR47968">
    <property type="entry name" value="CENTROMERE PROTEIN E"/>
    <property type="match status" value="1"/>
</dbReference>
<evidence type="ECO:0000256" key="4">
    <source>
        <dbReference type="SAM" id="Coils"/>
    </source>
</evidence>
<dbReference type="Gene3D" id="3.40.850.10">
    <property type="entry name" value="Kinesin motor domain"/>
    <property type="match status" value="1"/>
</dbReference>
<dbReference type="InterPro" id="IPR027417">
    <property type="entry name" value="P-loop_NTPase"/>
</dbReference>
<evidence type="ECO:0000256" key="3">
    <source>
        <dbReference type="PROSITE-ProRule" id="PRU00283"/>
    </source>
</evidence>
<dbReference type="GO" id="GO:0007018">
    <property type="term" value="P:microtubule-based movement"/>
    <property type="evidence" value="ECO:0007669"/>
    <property type="project" value="InterPro"/>
</dbReference>
<sequence length="790" mass="91787">MASQVVRLYLRVRHTKDPGVYSINHKNFSYRNENYVFRSIFSKESSQQEIYEEIGKPLVDNIMQGINGILLAYGSSGAGKTYSLLGDQGQDGLLQRVLEDVFQRARILKPKKAINIVLSSFEIDKERIKDLAKLLPNNKNRFNEETLEIREHLGNAYIDNLTVTQIDSLKDALHIIQEGRRLRKIPDPNFESLSLVHTVFKITVSQKEMNVSKAGTLTIVDLADSESNQSSILKTLDSLRNLIIDLQQGHHASSDESILTKILANNIKHNCLTSVLFHVNTSNDQTCHNTLMFSNNCYSHENDSGTESLVFKSQQQMVRVRKLQDEIKDLKHQIDKTQEIHEGKLRGFGEIIGFNVDIEAVFGNNPGKEKKSIENHVNSVEILDEVQTRNKRLELKLNKNSIIFEELQKFELKNKERNASQIKALEDQIKTVKLEIIELNEKIQENVRKKLNHRTEELHQILISNHLLLEEKAAIIQNLPLTLQSIASDMRAVIDYKELGKSELENELSKKYKQNEENHSKNIKKIKQDIDQALKTLDNKMRVFDTECSIYIREKYERIKRIEKEIIKLYNLYLDQDRLIKNIECGLFNNGIKPIYITIHDIPKPPQREKYPYLFKSLMTNGVLTSSKDNNFIKISNSLFTKKYSRTTKNSFYAVRSSFRITFPPPEKVVEIKPDEGDDEEDEEGKDDIKLEEEEEEEEEKEEISEKSIILREEAEKIQKRTVEIAKKAKEMKYETNSLEVKVRDKEVEIRKMTGERDKHRELYCNIVKSKVENRVVIESQKRLLDKFII</sequence>
<feature type="compositionally biased region" description="Acidic residues" evidence="5">
    <location>
        <begin position="676"/>
        <end position="703"/>
    </location>
</feature>
<dbReference type="GO" id="GO:0008017">
    <property type="term" value="F:microtubule binding"/>
    <property type="evidence" value="ECO:0007669"/>
    <property type="project" value="InterPro"/>
</dbReference>
<dbReference type="EMBL" id="MPUH01000474">
    <property type="protein sequence ID" value="OMJ79384.1"/>
    <property type="molecule type" value="Genomic_DNA"/>
</dbReference>
<comment type="similarity">
    <text evidence="3">Belongs to the TRAFAC class myosin-kinesin ATPase superfamily. Kinesin family.</text>
</comment>
<feature type="domain" description="Kinesin motor" evidence="6">
    <location>
        <begin position="5"/>
        <end position="300"/>
    </location>
</feature>
<feature type="coiled-coil region" evidence="4">
    <location>
        <begin position="313"/>
        <end position="340"/>
    </location>
</feature>
<feature type="coiled-coil region" evidence="4">
    <location>
        <begin position="415"/>
        <end position="449"/>
    </location>
</feature>
<evidence type="ECO:0000313" key="8">
    <source>
        <dbReference type="Proteomes" id="UP000187209"/>
    </source>
</evidence>
<dbReference type="InterPro" id="IPR036961">
    <property type="entry name" value="Kinesin_motor_dom_sf"/>
</dbReference>